<evidence type="ECO:0000313" key="4">
    <source>
        <dbReference type="Proteomes" id="UP000006546"/>
    </source>
</evidence>
<dbReference type="EMBL" id="CP002696">
    <property type="protein sequence ID" value="AEE17878.1"/>
    <property type="molecule type" value="Genomic_DNA"/>
</dbReference>
<reference evidence="4" key="1">
    <citation type="submission" date="2011-04" db="EMBL/GenBank/DDBJ databases">
        <title>The complete genome of Treponema brennaborense DSM 12168.</title>
        <authorList>
            <person name="Lucas S."/>
            <person name="Han J."/>
            <person name="Lapidus A."/>
            <person name="Bruce D."/>
            <person name="Goodwin L."/>
            <person name="Pitluck S."/>
            <person name="Peters L."/>
            <person name="Kyrpides N."/>
            <person name="Mavromatis K."/>
            <person name="Ivanova N."/>
            <person name="Mikhailova N."/>
            <person name="Pagani I."/>
            <person name="Teshima H."/>
            <person name="Detter J.C."/>
            <person name="Tapia R."/>
            <person name="Han C."/>
            <person name="Land M."/>
            <person name="Hauser L."/>
            <person name="Markowitz V."/>
            <person name="Cheng J.-F."/>
            <person name="Hugenholtz P."/>
            <person name="Woyke T."/>
            <person name="Wu D."/>
            <person name="Gronow S."/>
            <person name="Wellnitz S."/>
            <person name="Brambilla E."/>
            <person name="Klenk H.-P."/>
            <person name="Eisen J.A."/>
        </authorList>
    </citation>
    <scope>NUCLEOTIDE SEQUENCE [LARGE SCALE GENOMIC DNA]</scope>
    <source>
        <strain evidence="4">DSM 12168 / CIP 105900 / DD5/3</strain>
    </source>
</reference>
<evidence type="ECO:0000256" key="1">
    <source>
        <dbReference type="ARBA" id="ARBA00023125"/>
    </source>
</evidence>
<dbReference type="InterPro" id="IPR009061">
    <property type="entry name" value="DNA-bd_dom_put_sf"/>
</dbReference>
<dbReference type="SUPFAM" id="SSF55136">
    <property type="entry name" value="Probable bacterial effector-binding domain"/>
    <property type="match status" value="1"/>
</dbReference>
<dbReference type="InterPro" id="IPR010499">
    <property type="entry name" value="AraC_E-bd"/>
</dbReference>
<evidence type="ECO:0000313" key="3">
    <source>
        <dbReference type="EMBL" id="AEE17878.1"/>
    </source>
</evidence>
<dbReference type="Gene3D" id="1.10.1660.10">
    <property type="match status" value="1"/>
</dbReference>
<keyword evidence="1" id="KW-0238">DNA-binding</keyword>
<dbReference type="SUPFAM" id="SSF46955">
    <property type="entry name" value="Putative DNA-binding domain"/>
    <property type="match status" value="1"/>
</dbReference>
<dbReference type="GO" id="GO:0003700">
    <property type="term" value="F:DNA-binding transcription factor activity"/>
    <property type="evidence" value="ECO:0007669"/>
    <property type="project" value="InterPro"/>
</dbReference>
<dbReference type="Proteomes" id="UP000006546">
    <property type="component" value="Chromosome"/>
</dbReference>
<evidence type="ECO:0000259" key="2">
    <source>
        <dbReference type="PROSITE" id="PS50937"/>
    </source>
</evidence>
<dbReference type="eggNOG" id="COG0789">
    <property type="taxonomic scope" value="Bacteria"/>
</dbReference>
<sequence>MYRIGQFSVMTKVTVKALRFYEDEGLLYPVHVDPATGYRYYDTAQLLRVHKIVSLKQCGFPLCEIRKMLDGCDVAPLLASQKKRLENRIAAQTAQLASINSYMSFLQEEKTVPYQVVVKELPRVTVYSCRMVVPSYDAYFDVIPEIGREIEAANPGLTCKTDPFYCFIMYHDGEYRSRDIDMEYCEAVTCKGTDTPRIKFKEIERVPRAACVLHKGPYATLPQAYCAVFKWIEDNRLTCAGLTRESYIDGVWNRQNPDEWLTEIQVPIG</sequence>
<dbReference type="GO" id="GO:0003677">
    <property type="term" value="F:DNA binding"/>
    <property type="evidence" value="ECO:0007669"/>
    <property type="project" value="UniProtKB-KW"/>
</dbReference>
<name>F4LNC0_TREBD</name>
<dbReference type="HOGENOM" id="CLU_065103_2_2_12"/>
<protein>
    <submittedName>
        <fullName evidence="3">Transcriptional regulator, MerR family</fullName>
    </submittedName>
</protein>
<dbReference type="InterPro" id="IPR029442">
    <property type="entry name" value="GyrI-like"/>
</dbReference>
<dbReference type="AlphaFoldDB" id="F4LNC0"/>
<dbReference type="STRING" id="906968.Trebr_2472"/>
<dbReference type="Pfam" id="PF06445">
    <property type="entry name" value="GyrI-like"/>
    <property type="match status" value="1"/>
</dbReference>
<feature type="domain" description="HTH merR-type" evidence="2">
    <location>
        <begin position="1"/>
        <end position="71"/>
    </location>
</feature>
<dbReference type="eggNOG" id="COG4978">
    <property type="taxonomic scope" value="Bacteria"/>
</dbReference>
<dbReference type="InterPro" id="IPR047057">
    <property type="entry name" value="MerR_fam"/>
</dbReference>
<dbReference type="PROSITE" id="PS50937">
    <property type="entry name" value="HTH_MERR_2"/>
    <property type="match status" value="1"/>
</dbReference>
<dbReference type="InterPro" id="IPR011256">
    <property type="entry name" value="Reg_factor_effector_dom_sf"/>
</dbReference>
<dbReference type="SMART" id="SM00422">
    <property type="entry name" value="HTH_MERR"/>
    <property type="match status" value="1"/>
</dbReference>
<dbReference type="KEGG" id="tbe:Trebr_2472"/>
<dbReference type="Pfam" id="PF13411">
    <property type="entry name" value="MerR_1"/>
    <property type="match status" value="1"/>
</dbReference>
<organism evidence="3 4">
    <name type="scientific">Treponema brennaborense (strain DSM 12168 / CIP 105900 / DD5/3)</name>
    <dbReference type="NCBI Taxonomy" id="906968"/>
    <lineage>
        <taxon>Bacteria</taxon>
        <taxon>Pseudomonadati</taxon>
        <taxon>Spirochaetota</taxon>
        <taxon>Spirochaetia</taxon>
        <taxon>Spirochaetales</taxon>
        <taxon>Treponemataceae</taxon>
        <taxon>Treponema</taxon>
    </lineage>
</organism>
<accession>F4LNC0</accession>
<dbReference type="Gene3D" id="3.20.80.10">
    <property type="entry name" value="Regulatory factor, effector binding domain"/>
    <property type="match status" value="1"/>
</dbReference>
<keyword evidence="4" id="KW-1185">Reference proteome</keyword>
<dbReference type="CDD" id="cd01107">
    <property type="entry name" value="HTH_BmrR"/>
    <property type="match status" value="1"/>
</dbReference>
<dbReference type="InterPro" id="IPR000551">
    <property type="entry name" value="MerR-type_HTH_dom"/>
</dbReference>
<gene>
    <name evidence="3" type="ordered locus">Trebr_2472</name>
</gene>
<dbReference type="PANTHER" id="PTHR30204:SF97">
    <property type="entry name" value="MERR FAMILY REGULATORY PROTEIN"/>
    <property type="match status" value="1"/>
</dbReference>
<dbReference type="PANTHER" id="PTHR30204">
    <property type="entry name" value="REDOX-CYCLING DRUG-SENSING TRANSCRIPTIONAL ACTIVATOR SOXR"/>
    <property type="match status" value="1"/>
</dbReference>
<proteinExistence type="predicted"/>
<dbReference type="SMART" id="SM00871">
    <property type="entry name" value="AraC_E_bind"/>
    <property type="match status" value="1"/>
</dbReference>